<reference evidence="2" key="1">
    <citation type="journal article" date="2011" name="Nat. Biotechnol.">
        <title>The genomic sequence of the Chinese hamster ovary (CHO)-K1 cell line.</title>
        <authorList>
            <person name="Xu X."/>
            <person name="Nagarajan H."/>
            <person name="Lewis N.E."/>
            <person name="Pan S."/>
            <person name="Cai Z."/>
            <person name="Liu X."/>
            <person name="Chen W."/>
            <person name="Xie M."/>
            <person name="Wang W."/>
            <person name="Hammond S."/>
            <person name="Andersen M.R."/>
            <person name="Neff N."/>
            <person name="Passarelli B."/>
            <person name="Koh W."/>
            <person name="Fan H.C."/>
            <person name="Wang J."/>
            <person name="Gui Y."/>
            <person name="Lee K.H."/>
            <person name="Betenbaugh M.J."/>
            <person name="Quake S.R."/>
            <person name="Famili I."/>
            <person name="Palsson B.O."/>
            <person name="Wang J."/>
        </authorList>
    </citation>
    <scope>NUCLEOTIDE SEQUENCE [LARGE SCALE GENOMIC DNA]</scope>
    <source>
        <strain evidence="2">CHO K1 cell line</strain>
    </source>
</reference>
<accession>G3H7I8</accession>
<sequence length="54" mass="6024">MLVIERRETNKLGKCSTTNLSLTPRTSLSGEKDISIKSKLLTVHQGNSTDMFEN</sequence>
<dbReference type="InParanoid" id="G3H7I8"/>
<dbReference type="Proteomes" id="UP000001075">
    <property type="component" value="Unassembled WGS sequence"/>
</dbReference>
<dbReference type="AlphaFoldDB" id="G3H7I8"/>
<evidence type="ECO:0000313" key="2">
    <source>
        <dbReference type="Proteomes" id="UP000001075"/>
    </source>
</evidence>
<evidence type="ECO:0000313" key="1">
    <source>
        <dbReference type="EMBL" id="EGW10152.1"/>
    </source>
</evidence>
<name>G3H7I8_CRIGR</name>
<organism evidence="1 2">
    <name type="scientific">Cricetulus griseus</name>
    <name type="common">Chinese hamster</name>
    <name type="synonym">Cricetulus barabensis griseus</name>
    <dbReference type="NCBI Taxonomy" id="10029"/>
    <lineage>
        <taxon>Eukaryota</taxon>
        <taxon>Metazoa</taxon>
        <taxon>Chordata</taxon>
        <taxon>Craniata</taxon>
        <taxon>Vertebrata</taxon>
        <taxon>Euteleostomi</taxon>
        <taxon>Mammalia</taxon>
        <taxon>Eutheria</taxon>
        <taxon>Euarchontoglires</taxon>
        <taxon>Glires</taxon>
        <taxon>Rodentia</taxon>
        <taxon>Myomorpha</taxon>
        <taxon>Muroidea</taxon>
        <taxon>Cricetidae</taxon>
        <taxon>Cricetinae</taxon>
        <taxon>Cricetulus</taxon>
    </lineage>
</organism>
<dbReference type="EMBL" id="JH000195">
    <property type="protein sequence ID" value="EGW10152.1"/>
    <property type="molecule type" value="Genomic_DNA"/>
</dbReference>
<protein>
    <submittedName>
        <fullName evidence="1">Uncharacterized protein</fullName>
    </submittedName>
</protein>
<gene>
    <name evidence="1" type="ORF">I79_006320</name>
</gene>
<proteinExistence type="predicted"/>